<name>A0A382I992_9ZZZZ</name>
<dbReference type="Pfam" id="PF00588">
    <property type="entry name" value="SpoU_methylase"/>
    <property type="match status" value="1"/>
</dbReference>
<evidence type="ECO:0000313" key="5">
    <source>
        <dbReference type="EMBL" id="SVB96294.1"/>
    </source>
</evidence>
<dbReference type="NCBIfam" id="TIGR00186">
    <property type="entry name" value="rRNA_methyl_3"/>
    <property type="match status" value="1"/>
</dbReference>
<keyword evidence="3" id="KW-0808">Transferase</keyword>
<evidence type="ECO:0000256" key="2">
    <source>
        <dbReference type="ARBA" id="ARBA00022603"/>
    </source>
</evidence>
<dbReference type="GO" id="GO:0070039">
    <property type="term" value="F:rRNA (guanosine-2'-O-)-methyltransferase activity"/>
    <property type="evidence" value="ECO:0007669"/>
    <property type="project" value="TreeGrafter"/>
</dbReference>
<keyword evidence="2" id="KW-0489">Methyltransferase</keyword>
<protein>
    <recommendedName>
        <fullName evidence="4">tRNA/rRNA methyltransferase SpoU type domain-containing protein</fullName>
    </recommendedName>
</protein>
<dbReference type="GO" id="GO:0005829">
    <property type="term" value="C:cytosol"/>
    <property type="evidence" value="ECO:0007669"/>
    <property type="project" value="TreeGrafter"/>
</dbReference>
<feature type="domain" description="tRNA/rRNA methyltransferase SpoU type" evidence="4">
    <location>
        <begin position="43"/>
        <end position="183"/>
    </location>
</feature>
<dbReference type="GO" id="GO:0003723">
    <property type="term" value="F:RNA binding"/>
    <property type="evidence" value="ECO:0007669"/>
    <property type="project" value="InterPro"/>
</dbReference>
<dbReference type="PANTHER" id="PTHR46429:SF1">
    <property type="entry name" value="23S RRNA (GUANOSINE-2'-O-)-METHYLTRANSFERASE RLMB"/>
    <property type="match status" value="1"/>
</dbReference>
<evidence type="ECO:0000256" key="3">
    <source>
        <dbReference type="ARBA" id="ARBA00022679"/>
    </source>
</evidence>
<accession>A0A382I992</accession>
<evidence type="ECO:0000256" key="1">
    <source>
        <dbReference type="ARBA" id="ARBA00007228"/>
    </source>
</evidence>
<dbReference type="EMBL" id="UINC01066023">
    <property type="protein sequence ID" value="SVB96294.1"/>
    <property type="molecule type" value="Genomic_DNA"/>
</dbReference>
<dbReference type="FunFam" id="3.40.1280.10:FF:000008">
    <property type="entry name" value="Group 3 RNA methyltransferase TrmH"/>
    <property type="match status" value="1"/>
</dbReference>
<gene>
    <name evidence="5" type="ORF">METZ01_LOCUS249148</name>
</gene>
<reference evidence="5" key="1">
    <citation type="submission" date="2018-05" db="EMBL/GenBank/DDBJ databases">
        <authorList>
            <person name="Lanie J.A."/>
            <person name="Ng W.-L."/>
            <person name="Kazmierczak K.M."/>
            <person name="Andrzejewski T.M."/>
            <person name="Davidsen T.M."/>
            <person name="Wayne K.J."/>
            <person name="Tettelin H."/>
            <person name="Glass J.I."/>
            <person name="Rusch D."/>
            <person name="Podicherti R."/>
            <person name="Tsui H.-C.T."/>
            <person name="Winkler M.E."/>
        </authorList>
    </citation>
    <scope>NUCLEOTIDE SEQUENCE</scope>
</reference>
<evidence type="ECO:0000259" key="4">
    <source>
        <dbReference type="Pfam" id="PF00588"/>
    </source>
</evidence>
<dbReference type="InterPro" id="IPR001537">
    <property type="entry name" value="SpoU_MeTrfase"/>
</dbReference>
<organism evidence="5">
    <name type="scientific">marine metagenome</name>
    <dbReference type="NCBI Taxonomy" id="408172"/>
    <lineage>
        <taxon>unclassified sequences</taxon>
        <taxon>metagenomes</taxon>
        <taxon>ecological metagenomes</taxon>
    </lineage>
</organism>
<dbReference type="SUPFAM" id="SSF75217">
    <property type="entry name" value="alpha/beta knot"/>
    <property type="match status" value="1"/>
</dbReference>
<dbReference type="InterPro" id="IPR029026">
    <property type="entry name" value="tRNA_m1G_MTases_N"/>
</dbReference>
<sequence>MARRRGGGKRIQRRSHADLQAGISTLDEDEALSFVEKLDEVPFLLILDQVQDPRNLGACLRSASGAGVNLVVIPADRSVGLTEVVRHVAAGAAETLPIARVRNLSRFLRALSDLGVRLVGTSDQADATLYDLDLTGSLGLVMGAEGTGIRRLTADCCDDLTVIPMQGQVDCLNVSVAAGVCLFEAARQRLG</sequence>
<dbReference type="Gene3D" id="3.40.1280.10">
    <property type="match status" value="1"/>
</dbReference>
<dbReference type="InterPro" id="IPR004441">
    <property type="entry name" value="rRNA_MeTrfase_TrmH"/>
</dbReference>
<dbReference type="PANTHER" id="PTHR46429">
    <property type="entry name" value="23S RRNA (GUANOSINE-2'-O-)-METHYLTRANSFERASE RLMB"/>
    <property type="match status" value="1"/>
</dbReference>
<proteinExistence type="inferred from homology"/>
<comment type="similarity">
    <text evidence="1">Belongs to the class IV-like SAM-binding methyltransferase superfamily. RNA methyltransferase TrmH family.</text>
</comment>
<dbReference type="AlphaFoldDB" id="A0A382I992"/>
<dbReference type="InterPro" id="IPR029028">
    <property type="entry name" value="Alpha/beta_knot_MTases"/>
</dbReference>
<dbReference type="CDD" id="cd18103">
    <property type="entry name" value="SpoU-like_RlmB"/>
    <property type="match status" value="1"/>
</dbReference>